<organism evidence="5 6">
    <name type="scientific">Halioglobus maricola</name>
    <dbReference type="NCBI Taxonomy" id="2601894"/>
    <lineage>
        <taxon>Bacteria</taxon>
        <taxon>Pseudomonadati</taxon>
        <taxon>Pseudomonadota</taxon>
        <taxon>Gammaproteobacteria</taxon>
        <taxon>Cellvibrionales</taxon>
        <taxon>Halieaceae</taxon>
        <taxon>Halioglobus</taxon>
    </lineage>
</organism>
<dbReference type="SUPFAM" id="SSF46689">
    <property type="entry name" value="Homeodomain-like"/>
    <property type="match status" value="1"/>
</dbReference>
<evidence type="ECO:0000256" key="1">
    <source>
        <dbReference type="ARBA" id="ARBA00022553"/>
    </source>
</evidence>
<reference evidence="5 6" key="1">
    <citation type="submission" date="2019-02" db="EMBL/GenBank/DDBJ databases">
        <authorList>
            <person name="Li S.-H."/>
        </authorList>
    </citation>
    <scope>NUCLEOTIDE SEQUENCE [LARGE SCALE GENOMIC DNA]</scope>
    <source>
        <strain evidence="5 6">IMCC14385</strain>
    </source>
</reference>
<keyword evidence="6" id="KW-1185">Reference proteome</keyword>
<gene>
    <name evidence="5" type="ORF">EY643_15395</name>
</gene>
<evidence type="ECO:0000259" key="4">
    <source>
        <dbReference type="PROSITE" id="PS50110"/>
    </source>
</evidence>
<dbReference type="Gene3D" id="1.10.10.60">
    <property type="entry name" value="Homeodomain-like"/>
    <property type="match status" value="1"/>
</dbReference>
<dbReference type="InterPro" id="IPR011006">
    <property type="entry name" value="CheY-like_superfamily"/>
</dbReference>
<dbReference type="PANTHER" id="PTHR44591:SF14">
    <property type="entry name" value="PROTEIN PILG"/>
    <property type="match status" value="1"/>
</dbReference>
<evidence type="ECO:0000313" key="6">
    <source>
        <dbReference type="Proteomes" id="UP000326287"/>
    </source>
</evidence>
<dbReference type="CDD" id="cd17563">
    <property type="entry name" value="REC_RegA-like"/>
    <property type="match status" value="1"/>
</dbReference>
<name>A0A5P9NN85_9GAMM</name>
<evidence type="ECO:0000256" key="3">
    <source>
        <dbReference type="PROSITE-ProRule" id="PRU00169"/>
    </source>
</evidence>
<sequence length="176" mass="19205">MTDKILLVDDDTTFTAVMTRGFERRGFTVRSCNSGAEALVAAAEFQPSHILLDLNMPETSGLVVLPELLAATNAAELVVLTGYSSIATAVEATKLGAKNYLCKPATLDEILAAFGDQKTSVDIEVPNDPISVDRLEWEHIQRVLGDNDGNVSATARALGMHRRTLQRKLQKRPVRR</sequence>
<dbReference type="FunFam" id="1.10.10.60:FF:000036">
    <property type="entry name" value="Two-component system response regulator"/>
    <property type="match status" value="1"/>
</dbReference>
<accession>A0A5P9NN85</accession>
<keyword evidence="1 3" id="KW-0597">Phosphoprotein</keyword>
<dbReference type="GO" id="GO:0000160">
    <property type="term" value="P:phosphorelay signal transduction system"/>
    <property type="evidence" value="ECO:0007669"/>
    <property type="project" value="UniProtKB-KW"/>
</dbReference>
<protein>
    <submittedName>
        <fullName evidence="5">Response regulator transcription factor</fullName>
    </submittedName>
</protein>
<dbReference type="InterPro" id="IPR002197">
    <property type="entry name" value="HTH_Fis"/>
</dbReference>
<dbReference type="InterPro" id="IPR009057">
    <property type="entry name" value="Homeodomain-like_sf"/>
</dbReference>
<dbReference type="GO" id="GO:0043565">
    <property type="term" value="F:sequence-specific DNA binding"/>
    <property type="evidence" value="ECO:0007669"/>
    <property type="project" value="InterPro"/>
</dbReference>
<evidence type="ECO:0000313" key="5">
    <source>
        <dbReference type="EMBL" id="QFU76925.1"/>
    </source>
</evidence>
<dbReference type="KEGG" id="halc:EY643_15395"/>
<dbReference type="AlphaFoldDB" id="A0A5P9NN85"/>
<dbReference type="PRINTS" id="PR01590">
    <property type="entry name" value="HTHFIS"/>
</dbReference>
<dbReference type="Gene3D" id="3.40.50.2300">
    <property type="match status" value="1"/>
</dbReference>
<feature type="domain" description="Response regulatory" evidence="4">
    <location>
        <begin position="4"/>
        <end position="118"/>
    </location>
</feature>
<keyword evidence="2" id="KW-0902">Two-component regulatory system</keyword>
<dbReference type="SUPFAM" id="SSF52172">
    <property type="entry name" value="CheY-like"/>
    <property type="match status" value="1"/>
</dbReference>
<dbReference type="EMBL" id="CP036422">
    <property type="protein sequence ID" value="QFU76925.1"/>
    <property type="molecule type" value="Genomic_DNA"/>
</dbReference>
<dbReference type="OrthoDB" id="9802426at2"/>
<dbReference type="InterPro" id="IPR050595">
    <property type="entry name" value="Bact_response_regulator"/>
</dbReference>
<feature type="modified residue" description="4-aspartylphosphate" evidence="3">
    <location>
        <position position="53"/>
    </location>
</feature>
<dbReference type="Pfam" id="PF02954">
    <property type="entry name" value="HTH_8"/>
    <property type="match status" value="1"/>
</dbReference>
<dbReference type="PROSITE" id="PS50110">
    <property type="entry name" value="RESPONSE_REGULATORY"/>
    <property type="match status" value="1"/>
</dbReference>
<dbReference type="PANTHER" id="PTHR44591">
    <property type="entry name" value="STRESS RESPONSE REGULATOR PROTEIN 1"/>
    <property type="match status" value="1"/>
</dbReference>
<dbReference type="Proteomes" id="UP000326287">
    <property type="component" value="Chromosome"/>
</dbReference>
<evidence type="ECO:0000256" key="2">
    <source>
        <dbReference type="ARBA" id="ARBA00023012"/>
    </source>
</evidence>
<dbReference type="RefSeq" id="WP_153240067.1">
    <property type="nucleotide sequence ID" value="NZ_CP036422.1"/>
</dbReference>
<proteinExistence type="predicted"/>
<dbReference type="SMART" id="SM00448">
    <property type="entry name" value="REC"/>
    <property type="match status" value="1"/>
</dbReference>
<dbReference type="InterPro" id="IPR001789">
    <property type="entry name" value="Sig_transdc_resp-reg_receiver"/>
</dbReference>
<dbReference type="Pfam" id="PF00072">
    <property type="entry name" value="Response_reg"/>
    <property type="match status" value="1"/>
</dbReference>